<keyword evidence="3" id="KW-1185">Reference proteome</keyword>
<reference evidence="2 3" key="1">
    <citation type="journal article" date="2014" name="Genome Biol. Evol.">
        <title>The secreted proteins of Achlya hypogyna and Thraustotheca clavata identify the ancestral oomycete secretome and reveal gene acquisitions by horizontal gene transfer.</title>
        <authorList>
            <person name="Misner I."/>
            <person name="Blouin N."/>
            <person name="Leonard G."/>
            <person name="Richards T.A."/>
            <person name="Lane C.E."/>
        </authorList>
    </citation>
    <scope>NUCLEOTIDE SEQUENCE [LARGE SCALE GENOMIC DNA]</scope>
    <source>
        <strain evidence="2 3">ATCC 48635</strain>
    </source>
</reference>
<dbReference type="EMBL" id="JNBR01001415">
    <property type="protein sequence ID" value="OQR88007.1"/>
    <property type="molecule type" value="Genomic_DNA"/>
</dbReference>
<accession>A0A1V9YQS0</accession>
<dbReference type="AlphaFoldDB" id="A0A1V9YQS0"/>
<sequence>MISPRTVHSQAESDHARTQFPSCDSKAELAPIKLVRTPRAVRDEVAASLQVANVQSLPEPSLISLHNSRPQSCRSAIKAQTPCVASTGRSPRLNATPRSINSHLLPIHTQLAGSQAYNADMVVKLPTARAPHAKLLVRSSTMPRGMDMDKAMLQLGVNEELLRLEKGMKKLGICDQDIQASLEIRRHCGVSFTPAQTKSEALLGFTEEQLRRIKAVKQLGTTEAEILDIYCQRISELGISHDMA</sequence>
<comment type="caution">
    <text evidence="2">The sequence shown here is derived from an EMBL/GenBank/DDBJ whole genome shotgun (WGS) entry which is preliminary data.</text>
</comment>
<dbReference type="Proteomes" id="UP000243579">
    <property type="component" value="Unassembled WGS sequence"/>
</dbReference>
<evidence type="ECO:0000256" key="1">
    <source>
        <dbReference type="SAM" id="MobiDB-lite"/>
    </source>
</evidence>
<dbReference type="OrthoDB" id="196657at2759"/>
<gene>
    <name evidence="2" type="ORF">ACHHYP_07698</name>
</gene>
<evidence type="ECO:0000313" key="3">
    <source>
        <dbReference type="Proteomes" id="UP000243579"/>
    </source>
</evidence>
<organism evidence="2 3">
    <name type="scientific">Achlya hypogyna</name>
    <name type="common">Oomycete</name>
    <name type="synonym">Protoachlya hypogyna</name>
    <dbReference type="NCBI Taxonomy" id="1202772"/>
    <lineage>
        <taxon>Eukaryota</taxon>
        <taxon>Sar</taxon>
        <taxon>Stramenopiles</taxon>
        <taxon>Oomycota</taxon>
        <taxon>Saprolegniomycetes</taxon>
        <taxon>Saprolegniales</taxon>
        <taxon>Achlyaceae</taxon>
        <taxon>Achlya</taxon>
    </lineage>
</organism>
<name>A0A1V9YQS0_ACHHY</name>
<feature type="region of interest" description="Disordered" evidence="1">
    <location>
        <begin position="1"/>
        <end position="22"/>
    </location>
</feature>
<feature type="compositionally biased region" description="Polar residues" evidence="1">
    <location>
        <begin position="1"/>
        <end position="10"/>
    </location>
</feature>
<protein>
    <submittedName>
        <fullName evidence="2">Uncharacterized protein</fullName>
    </submittedName>
</protein>
<evidence type="ECO:0000313" key="2">
    <source>
        <dbReference type="EMBL" id="OQR88007.1"/>
    </source>
</evidence>
<proteinExistence type="predicted"/>